<evidence type="ECO:0000256" key="2">
    <source>
        <dbReference type="ARBA" id="ARBA00001947"/>
    </source>
</evidence>
<evidence type="ECO:0000256" key="4">
    <source>
        <dbReference type="ARBA" id="ARBA00013131"/>
    </source>
</evidence>
<dbReference type="AlphaFoldDB" id="A0A7W6J755"/>
<proteinExistence type="inferred from homology"/>
<dbReference type="SUPFAM" id="SSF56281">
    <property type="entry name" value="Metallo-hydrolase/oxidoreductase"/>
    <property type="match status" value="1"/>
</dbReference>
<dbReference type="EC" id="3.1.1.81" evidence="4"/>
<comment type="catalytic activity">
    <reaction evidence="1">
        <text>an N-acyl-L-homoserine lactone + H2O = an N-acyl-L-homoserine + H(+)</text>
        <dbReference type="Rhea" id="RHEA:22576"/>
        <dbReference type="ChEBI" id="CHEBI:15377"/>
        <dbReference type="ChEBI" id="CHEBI:15378"/>
        <dbReference type="ChEBI" id="CHEBI:55474"/>
        <dbReference type="ChEBI" id="CHEBI:58921"/>
        <dbReference type="EC" id="3.1.1.81"/>
    </reaction>
</comment>
<dbReference type="GO" id="GO:0046872">
    <property type="term" value="F:metal ion binding"/>
    <property type="evidence" value="ECO:0007669"/>
    <property type="project" value="UniProtKB-KW"/>
</dbReference>
<dbReference type="Gene3D" id="3.60.15.10">
    <property type="entry name" value="Ribonuclease Z/Hydroxyacylglutathione hydrolase-like"/>
    <property type="match status" value="1"/>
</dbReference>
<gene>
    <name evidence="9" type="ORF">GGR23_003259</name>
</gene>
<keyword evidence="7" id="KW-0862">Zinc</keyword>
<evidence type="ECO:0000256" key="5">
    <source>
        <dbReference type="ARBA" id="ARBA00022723"/>
    </source>
</evidence>
<evidence type="ECO:0000313" key="9">
    <source>
        <dbReference type="EMBL" id="MBB4066046.1"/>
    </source>
</evidence>
<dbReference type="InterPro" id="IPR001279">
    <property type="entry name" value="Metallo-B-lactamas"/>
</dbReference>
<dbReference type="Pfam" id="PF00753">
    <property type="entry name" value="Lactamase_B"/>
    <property type="match status" value="1"/>
</dbReference>
<sequence>MAIPVEPTDRVTRLYILDFGLFRVHSGNRVIGICGYLIRTAAGRNILVDTGFPAKYHRDARAATLEDRLDSFGEIVSLTDENGLRQQLERAGLSPADVDCLILTHTHIDHVGGIGDFPHAPLVVGRAERACPRPLYWQGAQPLEWPDVATIPVEGDLDICQGLRLLSTPGHSPGHLSLLVTLPESGPILLTADAISRPAEIDERFAGFWDEAQAMASAERLLELAGACGATVIYGHWPEQWPTLRKAPAFYG</sequence>
<evidence type="ECO:0000256" key="6">
    <source>
        <dbReference type="ARBA" id="ARBA00022801"/>
    </source>
</evidence>
<comment type="cofactor">
    <cofactor evidence="2">
        <name>Zn(2+)</name>
        <dbReference type="ChEBI" id="CHEBI:29105"/>
    </cofactor>
</comment>
<feature type="domain" description="Metallo-beta-lactamase" evidence="8">
    <location>
        <begin position="32"/>
        <end position="236"/>
    </location>
</feature>
<dbReference type="EMBL" id="JACIEZ010000007">
    <property type="protein sequence ID" value="MBB4066046.1"/>
    <property type="molecule type" value="Genomic_DNA"/>
</dbReference>
<evidence type="ECO:0000256" key="1">
    <source>
        <dbReference type="ARBA" id="ARBA00000450"/>
    </source>
</evidence>
<keyword evidence="5" id="KW-0479">Metal-binding</keyword>
<comment type="similarity">
    <text evidence="3">Belongs to the metallo-beta-lactamase superfamily.</text>
</comment>
<dbReference type="CDD" id="cd07729">
    <property type="entry name" value="AHL_lactonase_MBL-fold"/>
    <property type="match status" value="1"/>
</dbReference>
<evidence type="ECO:0000256" key="3">
    <source>
        <dbReference type="ARBA" id="ARBA00007749"/>
    </source>
</evidence>
<dbReference type="InterPro" id="IPR051013">
    <property type="entry name" value="MBL_superfamily_lactonases"/>
</dbReference>
<reference evidence="9 10" key="1">
    <citation type="submission" date="2020-08" db="EMBL/GenBank/DDBJ databases">
        <title>Genomic Encyclopedia of Type Strains, Phase IV (KMG-IV): sequencing the most valuable type-strain genomes for metagenomic binning, comparative biology and taxonomic classification.</title>
        <authorList>
            <person name="Goeker M."/>
        </authorList>
    </citation>
    <scope>NUCLEOTIDE SEQUENCE [LARGE SCALE GENOMIC DNA]</scope>
    <source>
        <strain evidence="9 10">DSM 29853</strain>
    </source>
</reference>
<accession>A0A7W6J755</accession>
<evidence type="ECO:0000259" key="8">
    <source>
        <dbReference type="SMART" id="SM00849"/>
    </source>
</evidence>
<keyword evidence="10" id="KW-1185">Reference proteome</keyword>
<evidence type="ECO:0000313" key="10">
    <source>
        <dbReference type="Proteomes" id="UP000528286"/>
    </source>
</evidence>
<dbReference type="RefSeq" id="WP_183367333.1">
    <property type="nucleotide sequence ID" value="NZ_JACIEZ010000007.1"/>
</dbReference>
<dbReference type="PANTHER" id="PTHR42978:SF2">
    <property type="entry name" value="102 KBASES UNSTABLE REGION: FROM 1 TO 119443"/>
    <property type="match status" value="1"/>
</dbReference>
<evidence type="ECO:0000256" key="7">
    <source>
        <dbReference type="ARBA" id="ARBA00022833"/>
    </source>
</evidence>
<keyword evidence="6 9" id="KW-0378">Hydrolase</keyword>
<dbReference type="SMART" id="SM00849">
    <property type="entry name" value="Lactamase_B"/>
    <property type="match status" value="1"/>
</dbReference>
<dbReference type="GO" id="GO:0102007">
    <property type="term" value="F:acyl-L-homoserine-lactone lactonohydrolase activity"/>
    <property type="evidence" value="ECO:0007669"/>
    <property type="project" value="UniProtKB-EC"/>
</dbReference>
<name>A0A7W6J755_9HYPH</name>
<organism evidence="9 10">
    <name type="scientific">Gellertiella hungarica</name>
    <dbReference type="NCBI Taxonomy" id="1572859"/>
    <lineage>
        <taxon>Bacteria</taxon>
        <taxon>Pseudomonadati</taxon>
        <taxon>Pseudomonadota</taxon>
        <taxon>Alphaproteobacteria</taxon>
        <taxon>Hyphomicrobiales</taxon>
        <taxon>Rhizobiaceae</taxon>
        <taxon>Gellertiella</taxon>
    </lineage>
</organism>
<dbReference type="Proteomes" id="UP000528286">
    <property type="component" value="Unassembled WGS sequence"/>
</dbReference>
<protein>
    <recommendedName>
        <fullName evidence="4">quorum-quenching N-acyl-homoserine lactonase</fullName>
        <ecNumber evidence="4">3.1.1.81</ecNumber>
    </recommendedName>
</protein>
<dbReference type="PANTHER" id="PTHR42978">
    <property type="entry name" value="QUORUM-QUENCHING LACTONASE YTNP-RELATED-RELATED"/>
    <property type="match status" value="1"/>
</dbReference>
<dbReference type="InterPro" id="IPR036866">
    <property type="entry name" value="RibonucZ/Hydroxyglut_hydro"/>
</dbReference>
<comment type="caution">
    <text evidence="9">The sequence shown here is derived from an EMBL/GenBank/DDBJ whole genome shotgun (WGS) entry which is preliminary data.</text>
</comment>